<dbReference type="GeneID" id="36588959"/>
<evidence type="ECO:0000256" key="1">
    <source>
        <dbReference type="SAM" id="MobiDB-lite"/>
    </source>
</evidence>
<name>A0A2J6T033_9HELO</name>
<keyword evidence="2" id="KW-0732">Signal</keyword>
<organism evidence="3 4">
    <name type="scientific">Hyaloscypha bicolor E</name>
    <dbReference type="NCBI Taxonomy" id="1095630"/>
    <lineage>
        <taxon>Eukaryota</taxon>
        <taxon>Fungi</taxon>
        <taxon>Dikarya</taxon>
        <taxon>Ascomycota</taxon>
        <taxon>Pezizomycotina</taxon>
        <taxon>Leotiomycetes</taxon>
        <taxon>Helotiales</taxon>
        <taxon>Hyaloscyphaceae</taxon>
        <taxon>Hyaloscypha</taxon>
        <taxon>Hyaloscypha bicolor</taxon>
    </lineage>
</organism>
<keyword evidence="4" id="KW-1185">Reference proteome</keyword>
<dbReference type="Proteomes" id="UP000235371">
    <property type="component" value="Unassembled WGS sequence"/>
</dbReference>
<protein>
    <submittedName>
        <fullName evidence="3">Uncharacterized protein</fullName>
    </submittedName>
</protein>
<evidence type="ECO:0000313" key="4">
    <source>
        <dbReference type="Proteomes" id="UP000235371"/>
    </source>
</evidence>
<sequence length="59" mass="6024">MHALSLALAAPLLLILLPFAASFAPGVQDPPRAATSSRGSLARCRPPGSSHARPGEAFC</sequence>
<dbReference type="AlphaFoldDB" id="A0A2J6T033"/>
<evidence type="ECO:0000313" key="3">
    <source>
        <dbReference type="EMBL" id="PMD56385.1"/>
    </source>
</evidence>
<reference evidence="3 4" key="1">
    <citation type="submission" date="2016-04" db="EMBL/GenBank/DDBJ databases">
        <title>A degradative enzymes factory behind the ericoid mycorrhizal symbiosis.</title>
        <authorList>
            <consortium name="DOE Joint Genome Institute"/>
            <person name="Martino E."/>
            <person name="Morin E."/>
            <person name="Grelet G."/>
            <person name="Kuo A."/>
            <person name="Kohler A."/>
            <person name="Daghino S."/>
            <person name="Barry K."/>
            <person name="Choi C."/>
            <person name="Cichocki N."/>
            <person name="Clum A."/>
            <person name="Copeland A."/>
            <person name="Hainaut M."/>
            <person name="Haridas S."/>
            <person name="Labutti K."/>
            <person name="Lindquist E."/>
            <person name="Lipzen A."/>
            <person name="Khouja H.-R."/>
            <person name="Murat C."/>
            <person name="Ohm R."/>
            <person name="Olson A."/>
            <person name="Spatafora J."/>
            <person name="Veneault-Fourrey C."/>
            <person name="Henrissat B."/>
            <person name="Grigoriev I."/>
            <person name="Martin F."/>
            <person name="Perotto S."/>
        </authorList>
    </citation>
    <scope>NUCLEOTIDE SEQUENCE [LARGE SCALE GENOMIC DNA]</scope>
    <source>
        <strain evidence="3 4">E</strain>
    </source>
</reference>
<gene>
    <name evidence="3" type="ORF">K444DRAFT_616213</name>
</gene>
<proteinExistence type="predicted"/>
<dbReference type="InParanoid" id="A0A2J6T033"/>
<feature type="region of interest" description="Disordered" evidence="1">
    <location>
        <begin position="25"/>
        <end position="59"/>
    </location>
</feature>
<accession>A0A2J6T033</accession>
<evidence type="ECO:0000256" key="2">
    <source>
        <dbReference type="SAM" id="SignalP"/>
    </source>
</evidence>
<dbReference type="EMBL" id="KZ613848">
    <property type="protein sequence ID" value="PMD56385.1"/>
    <property type="molecule type" value="Genomic_DNA"/>
</dbReference>
<feature type="chain" id="PRO_5014397763" evidence="2">
    <location>
        <begin position="23"/>
        <end position="59"/>
    </location>
</feature>
<feature type="signal peptide" evidence="2">
    <location>
        <begin position="1"/>
        <end position="22"/>
    </location>
</feature>
<dbReference type="RefSeq" id="XP_024733289.1">
    <property type="nucleotide sequence ID" value="XM_024880882.1"/>
</dbReference>